<evidence type="ECO:0000313" key="1">
    <source>
        <dbReference type="EMBL" id="CAF2873167.1"/>
    </source>
</evidence>
<reference evidence="1" key="1">
    <citation type="submission" date="2021-02" db="EMBL/GenBank/DDBJ databases">
        <authorList>
            <person name="Bekaert M."/>
        </authorList>
    </citation>
    <scope>NUCLEOTIDE SEQUENCE</scope>
    <source>
        <strain evidence="1">IoA-00</strain>
    </source>
</reference>
<dbReference type="AlphaFoldDB" id="A0A7R8CNC0"/>
<keyword evidence="2" id="KW-1185">Reference proteome</keyword>
<dbReference type="EMBL" id="HG994581">
    <property type="protein sequence ID" value="CAF2873167.1"/>
    <property type="molecule type" value="Genomic_DNA"/>
</dbReference>
<name>A0A7R8CNC0_LEPSM</name>
<accession>A0A7R8CNC0</accession>
<evidence type="ECO:0000313" key="2">
    <source>
        <dbReference type="Proteomes" id="UP000675881"/>
    </source>
</evidence>
<gene>
    <name evidence="1" type="ORF">LSAA_6152</name>
</gene>
<protein>
    <submittedName>
        <fullName evidence="1">(salmon louse) hypothetical protein</fullName>
    </submittedName>
</protein>
<dbReference type="Proteomes" id="UP000675881">
    <property type="component" value="Chromosome 2"/>
</dbReference>
<organism evidence="1 2">
    <name type="scientific">Lepeophtheirus salmonis</name>
    <name type="common">Salmon louse</name>
    <name type="synonym">Caligus salmonis</name>
    <dbReference type="NCBI Taxonomy" id="72036"/>
    <lineage>
        <taxon>Eukaryota</taxon>
        <taxon>Metazoa</taxon>
        <taxon>Ecdysozoa</taxon>
        <taxon>Arthropoda</taxon>
        <taxon>Crustacea</taxon>
        <taxon>Multicrustacea</taxon>
        <taxon>Hexanauplia</taxon>
        <taxon>Copepoda</taxon>
        <taxon>Siphonostomatoida</taxon>
        <taxon>Caligidae</taxon>
        <taxon>Lepeophtheirus</taxon>
    </lineage>
</organism>
<sequence length="229" mass="26691">MDSLTVAWMFQSALVFVEKLRYDTQFDKFWDKFSQYSQTTDPSAAAPLQKQPRNLCHLSDYVVDTIVVGEIKARFNLRNIQLVQALCTLHPRSEDFLNTNKVRPLLDLTGTEMKEAEFAVAQQFQLDEIAKSNKNWTTQYILMRYCEPLAAIPTVLKKLKLSLTFGEQKRSMLHKRNSCLIQIVVEKDFTKKLTGEWKETLLRRFSTTSRWLQLFSGILWIKSWEPGTV</sequence>
<proteinExistence type="predicted"/>